<evidence type="ECO:0000313" key="3">
    <source>
        <dbReference type="EMBL" id="CAL5140312.1"/>
    </source>
</evidence>
<sequence length="439" mass="47463">MNPYSFKRFLQNPERPRHPVQLVRSDANCIIVHGDLPDCVQNQSVPTVDRPIPISSSASDLPDTLTGYSGHLPGASNLPILSSSNDPSLRELSYSLLTNSPPRFQNSHQTSTHLPDVHPCNEPVANHRSESILDPIHINSTLDILPRALPDFIAGGSTGLGLSPVPDFDDHTHSAAASRECAHSKTSRSNTSLPNLTQLESIDASTAVYNAPERLSPARQFTQIRPRSLGHISTSSAPAVIAAFPFPGSSSAVSDRHPPVYRCTGSGDRAPTARQGDIASLLVRQSQLEAEVASLQQSLNEGQLSLRNVQAEAEVAQRQAELRIKELEHELAKEKLVSAQNRRLVVRLTNQLTALTGQAVDLCTLFPQDRNLSPRGCLNNFNSALTPFSYAAARSSSESISTAPTNHTVPLNRSSTDQGDSSESTTGDQKNHCSLNRHC</sequence>
<reference evidence="3" key="1">
    <citation type="submission" date="2024-06" db="EMBL/GenBank/DDBJ databases">
        <authorList>
            <person name="Liu X."/>
            <person name="Lenzi L."/>
            <person name="Haldenby T S."/>
            <person name="Uol C."/>
        </authorList>
    </citation>
    <scope>NUCLEOTIDE SEQUENCE</scope>
</reference>
<feature type="compositionally biased region" description="Polar residues" evidence="2">
    <location>
        <begin position="187"/>
        <end position="197"/>
    </location>
</feature>
<accession>A0AAV2TVM9</accession>
<protein>
    <submittedName>
        <fullName evidence="3">Uncharacterized protein</fullName>
    </submittedName>
</protein>
<keyword evidence="1" id="KW-0175">Coiled coil</keyword>
<evidence type="ECO:0000256" key="2">
    <source>
        <dbReference type="SAM" id="MobiDB-lite"/>
    </source>
</evidence>
<dbReference type="AlphaFoldDB" id="A0AAV2TVM9"/>
<feature type="region of interest" description="Disordered" evidence="2">
    <location>
        <begin position="171"/>
        <end position="197"/>
    </location>
</feature>
<dbReference type="EMBL" id="CAXLJL010000711">
    <property type="protein sequence ID" value="CAL5140312.1"/>
    <property type="molecule type" value="Genomic_DNA"/>
</dbReference>
<name>A0AAV2TVM9_CALDB</name>
<feature type="region of interest" description="Disordered" evidence="2">
    <location>
        <begin position="399"/>
        <end position="439"/>
    </location>
</feature>
<proteinExistence type="predicted"/>
<dbReference type="Proteomes" id="UP001497525">
    <property type="component" value="Unassembled WGS sequence"/>
</dbReference>
<evidence type="ECO:0000256" key="1">
    <source>
        <dbReference type="SAM" id="Coils"/>
    </source>
</evidence>
<feature type="coiled-coil region" evidence="1">
    <location>
        <begin position="278"/>
        <end position="342"/>
    </location>
</feature>
<gene>
    <name evidence="3" type="ORF">CDAUBV1_LOCUS15477</name>
</gene>
<comment type="caution">
    <text evidence="3">The sequence shown here is derived from an EMBL/GenBank/DDBJ whole genome shotgun (WGS) entry which is preliminary data.</text>
</comment>
<evidence type="ECO:0000313" key="4">
    <source>
        <dbReference type="Proteomes" id="UP001497525"/>
    </source>
</evidence>
<organism evidence="3 4">
    <name type="scientific">Calicophoron daubneyi</name>
    <name type="common">Rumen fluke</name>
    <name type="synonym">Paramphistomum daubneyi</name>
    <dbReference type="NCBI Taxonomy" id="300641"/>
    <lineage>
        <taxon>Eukaryota</taxon>
        <taxon>Metazoa</taxon>
        <taxon>Spiralia</taxon>
        <taxon>Lophotrochozoa</taxon>
        <taxon>Platyhelminthes</taxon>
        <taxon>Trematoda</taxon>
        <taxon>Digenea</taxon>
        <taxon>Plagiorchiida</taxon>
        <taxon>Pronocephalata</taxon>
        <taxon>Paramphistomoidea</taxon>
        <taxon>Paramphistomidae</taxon>
        <taxon>Calicophoron</taxon>
    </lineage>
</organism>